<feature type="compositionally biased region" description="Low complexity" evidence="1">
    <location>
        <begin position="423"/>
        <end position="441"/>
    </location>
</feature>
<feature type="compositionally biased region" description="Pro residues" evidence="1">
    <location>
        <begin position="452"/>
        <end position="470"/>
    </location>
</feature>
<dbReference type="GeneID" id="85305647"/>
<dbReference type="EMBL" id="MU838997">
    <property type="protein sequence ID" value="KAK1772590.1"/>
    <property type="molecule type" value="Genomic_DNA"/>
</dbReference>
<evidence type="ECO:0000256" key="1">
    <source>
        <dbReference type="SAM" id="MobiDB-lite"/>
    </source>
</evidence>
<sequence>MLTINQPAHFGYRLVHDLPTPPSTSRPSPPLIVQEPSQKALPAVPRSRSPSHQPMSAPHRGLPPPAIMTHAQQPPPGLAPPQQPPPPGAPLGQGPPQPHHPQAQAHGQFPPPPSWQQVTEESMRTYLIAKAEEEKRKQEEEKTRQESYRFEQRRLEHDMLRTSLQGGIPPPMIPVVFAGMGGGTLPQAAMDWAQQYLYPQGQQPQPPAPVPAGALPPAHHRRDSQAQPPGHYPGPGVPSTPGSAQGPSSGYVSAYPGSPTRPRGQSMPGPMARPLGGPNPPTLNTNVHPSARGAIGAQSHPIMGSVQQQQEPQPSPTIYFHHWQPPATQAGGSTEGSHRPATPSVESPRKRKATGPQLAAPAPGAAQRLRSPPTQTAHLSTPPRRRRGHSRQKSDLEIYRSAPPRGDSPTHTSGPPPVRESGEPFSSSSSSQQPGQARSAAHSVSSLLADNPPAPQPRHYPPPPPPPPPVSRKMASYDDKARRSPPRLSEDQSRGGAPAT</sequence>
<feature type="region of interest" description="Disordered" evidence="1">
    <location>
        <begin position="196"/>
        <end position="500"/>
    </location>
</feature>
<comment type="caution">
    <text evidence="2">The sequence shown here is derived from an EMBL/GenBank/DDBJ whole genome shotgun (WGS) entry which is preliminary data.</text>
</comment>
<gene>
    <name evidence="2" type="ORF">QBC33DRAFT_18255</name>
</gene>
<organism evidence="2 3">
    <name type="scientific">Phialemonium atrogriseum</name>
    <dbReference type="NCBI Taxonomy" id="1093897"/>
    <lineage>
        <taxon>Eukaryota</taxon>
        <taxon>Fungi</taxon>
        <taxon>Dikarya</taxon>
        <taxon>Ascomycota</taxon>
        <taxon>Pezizomycotina</taxon>
        <taxon>Sordariomycetes</taxon>
        <taxon>Sordariomycetidae</taxon>
        <taxon>Cephalothecales</taxon>
        <taxon>Cephalothecaceae</taxon>
        <taxon>Phialemonium</taxon>
    </lineage>
</organism>
<evidence type="ECO:0000313" key="3">
    <source>
        <dbReference type="Proteomes" id="UP001244011"/>
    </source>
</evidence>
<protein>
    <submittedName>
        <fullName evidence="2">Uncharacterized protein</fullName>
    </submittedName>
</protein>
<evidence type="ECO:0000313" key="2">
    <source>
        <dbReference type="EMBL" id="KAK1772590.1"/>
    </source>
</evidence>
<feature type="compositionally biased region" description="Low complexity" evidence="1">
    <location>
        <begin position="355"/>
        <end position="370"/>
    </location>
</feature>
<name>A0AAJ0FTY1_9PEZI</name>
<feature type="compositionally biased region" description="Basic and acidic residues" evidence="1">
    <location>
        <begin position="475"/>
        <end position="493"/>
    </location>
</feature>
<dbReference type="AlphaFoldDB" id="A0AAJ0FTY1"/>
<feature type="compositionally biased region" description="Polar residues" evidence="1">
    <location>
        <begin position="240"/>
        <end position="251"/>
    </location>
</feature>
<feature type="region of interest" description="Disordered" evidence="1">
    <location>
        <begin position="1"/>
        <end position="151"/>
    </location>
</feature>
<proteinExistence type="predicted"/>
<feature type="compositionally biased region" description="Pro residues" evidence="1">
    <location>
        <begin position="19"/>
        <end position="30"/>
    </location>
</feature>
<reference evidence="2" key="1">
    <citation type="submission" date="2023-06" db="EMBL/GenBank/DDBJ databases">
        <title>Genome-scale phylogeny and comparative genomics of the fungal order Sordariales.</title>
        <authorList>
            <consortium name="Lawrence Berkeley National Laboratory"/>
            <person name="Hensen N."/>
            <person name="Bonometti L."/>
            <person name="Westerberg I."/>
            <person name="Brannstrom I.O."/>
            <person name="Guillou S."/>
            <person name="Cros-Aarteil S."/>
            <person name="Calhoun S."/>
            <person name="Haridas S."/>
            <person name="Kuo A."/>
            <person name="Mondo S."/>
            <person name="Pangilinan J."/>
            <person name="Riley R."/>
            <person name="Labutti K."/>
            <person name="Andreopoulos B."/>
            <person name="Lipzen A."/>
            <person name="Chen C."/>
            <person name="Yanf M."/>
            <person name="Daum C."/>
            <person name="Ng V."/>
            <person name="Clum A."/>
            <person name="Steindorff A."/>
            <person name="Ohm R."/>
            <person name="Martin F."/>
            <person name="Silar P."/>
            <person name="Natvig D."/>
            <person name="Lalanne C."/>
            <person name="Gautier V."/>
            <person name="Ament-Velasquez S.L."/>
            <person name="Kruys A."/>
            <person name="Hutchinson M.I."/>
            <person name="Powell A.J."/>
            <person name="Barry K."/>
            <person name="Miller A.N."/>
            <person name="Grigoriev I.V."/>
            <person name="Debuchy R."/>
            <person name="Gladieux P."/>
            <person name="Thoren M.H."/>
            <person name="Johannesson H."/>
        </authorList>
    </citation>
    <scope>NUCLEOTIDE SEQUENCE</scope>
    <source>
        <strain evidence="2">8032-3</strain>
    </source>
</reference>
<feature type="compositionally biased region" description="Pro residues" evidence="1">
    <location>
        <begin position="73"/>
        <end position="99"/>
    </location>
</feature>
<dbReference type="Proteomes" id="UP001244011">
    <property type="component" value="Unassembled WGS sequence"/>
</dbReference>
<accession>A0AAJ0FTY1</accession>
<dbReference type="RefSeq" id="XP_060288803.1">
    <property type="nucleotide sequence ID" value="XM_060422460.1"/>
</dbReference>
<keyword evidence="3" id="KW-1185">Reference proteome</keyword>
<feature type="compositionally biased region" description="Basic and acidic residues" evidence="1">
    <location>
        <begin position="130"/>
        <end position="151"/>
    </location>
</feature>